<gene>
    <name evidence="2" type="ORF">DPM12_17465</name>
</gene>
<dbReference type="EMBL" id="QMIG01000022">
    <property type="protein sequence ID" value="RAW11130.1"/>
    <property type="molecule type" value="Genomic_DNA"/>
</dbReference>
<protein>
    <submittedName>
        <fullName evidence="2">Uncharacterized protein</fullName>
    </submittedName>
</protein>
<organism evidence="2 3">
    <name type="scientific">Phytoactinopolyspora halophila</name>
    <dbReference type="NCBI Taxonomy" id="1981511"/>
    <lineage>
        <taxon>Bacteria</taxon>
        <taxon>Bacillati</taxon>
        <taxon>Actinomycetota</taxon>
        <taxon>Actinomycetes</taxon>
        <taxon>Jiangellales</taxon>
        <taxon>Jiangellaceae</taxon>
        <taxon>Phytoactinopolyspora</taxon>
    </lineage>
</organism>
<sequence length="114" mass="12753">MVETSRGYRGLFAAAEELTDPPEFVQKDNSEPKAEKPKSTKPAKKAPPKKTAPKKAFEETEVQEPSEVSNSLEAKIASAADGDALKTLYRLNKARWTNEHTELARKRREELEIA</sequence>
<accession>A0A329QFQ4</accession>
<evidence type="ECO:0000313" key="3">
    <source>
        <dbReference type="Proteomes" id="UP000250462"/>
    </source>
</evidence>
<evidence type="ECO:0000313" key="2">
    <source>
        <dbReference type="EMBL" id="RAW11130.1"/>
    </source>
</evidence>
<dbReference type="Proteomes" id="UP000250462">
    <property type="component" value="Unassembled WGS sequence"/>
</dbReference>
<dbReference type="AlphaFoldDB" id="A0A329QFQ4"/>
<keyword evidence="3" id="KW-1185">Reference proteome</keyword>
<feature type="compositionally biased region" description="Basic and acidic residues" evidence="1">
    <location>
        <begin position="25"/>
        <end position="38"/>
    </location>
</feature>
<proteinExistence type="predicted"/>
<comment type="caution">
    <text evidence="2">The sequence shown here is derived from an EMBL/GenBank/DDBJ whole genome shotgun (WGS) entry which is preliminary data.</text>
</comment>
<reference evidence="2 3" key="1">
    <citation type="submission" date="2018-06" db="EMBL/GenBank/DDBJ databases">
        <title>Phytoactinopolyspora halophila sp. nov., a novel halophilic actinomycete isolated from a saline soil in China.</title>
        <authorList>
            <person name="Tang S.-K."/>
        </authorList>
    </citation>
    <scope>NUCLEOTIDE SEQUENCE [LARGE SCALE GENOMIC DNA]</scope>
    <source>
        <strain evidence="2 3">YIM 96934</strain>
    </source>
</reference>
<feature type="region of interest" description="Disordered" evidence="1">
    <location>
        <begin position="1"/>
        <end position="70"/>
    </location>
</feature>
<name>A0A329QFQ4_9ACTN</name>
<feature type="compositionally biased region" description="Basic residues" evidence="1">
    <location>
        <begin position="39"/>
        <end position="53"/>
    </location>
</feature>
<evidence type="ECO:0000256" key="1">
    <source>
        <dbReference type="SAM" id="MobiDB-lite"/>
    </source>
</evidence>